<keyword evidence="3" id="KW-1185">Reference proteome</keyword>
<dbReference type="Pfam" id="PF13499">
    <property type="entry name" value="EF-hand_7"/>
    <property type="match status" value="1"/>
</dbReference>
<reference evidence="2" key="1">
    <citation type="submission" date="2022-09" db="EMBL/GenBank/DDBJ databases">
        <title>Complete genome sequence of Pseudomonas promysalinigenes strain RL-WG26, a newly isolated PGPR with the potential for plant salinity stress alleviation.</title>
        <authorList>
            <person name="Ren L."/>
            <person name="Wang G."/>
            <person name="Hu H."/>
        </authorList>
    </citation>
    <scope>NUCLEOTIDE SEQUENCE</scope>
    <source>
        <strain evidence="2">RL-WG26</strain>
    </source>
</reference>
<gene>
    <name evidence="2" type="ORF">N5C08_10605</name>
</gene>
<feature type="domain" description="EF-hand" evidence="1">
    <location>
        <begin position="4"/>
        <end position="39"/>
    </location>
</feature>
<dbReference type="InterPro" id="IPR002048">
    <property type="entry name" value="EF_hand_dom"/>
</dbReference>
<dbReference type="InterPro" id="IPR011992">
    <property type="entry name" value="EF-hand-dom_pair"/>
</dbReference>
<dbReference type="CDD" id="cd00051">
    <property type="entry name" value="EFh"/>
    <property type="match status" value="1"/>
</dbReference>
<protein>
    <submittedName>
        <fullName evidence="2">EF-hand domain-containing protein</fullName>
    </submittedName>
</protein>
<dbReference type="RefSeq" id="WP_261745385.1">
    <property type="nucleotide sequence ID" value="NZ_CP104557.1"/>
</dbReference>
<dbReference type="SUPFAM" id="SSF47473">
    <property type="entry name" value="EF-hand"/>
    <property type="match status" value="1"/>
</dbReference>
<dbReference type="PROSITE" id="PS50222">
    <property type="entry name" value="EF_HAND_2"/>
    <property type="match status" value="2"/>
</dbReference>
<proteinExistence type="predicted"/>
<sequence length="70" mass="7854">MVDKSELALKNIFDLIDLNKDGKISQADFLAAQKGLTDAEAKAQFDKLASLWDDNKDGEITFDELKAKYM</sequence>
<dbReference type="Proteomes" id="UP001064504">
    <property type="component" value="Chromosome"/>
</dbReference>
<evidence type="ECO:0000313" key="2">
    <source>
        <dbReference type="EMBL" id="UXH41938.1"/>
    </source>
</evidence>
<feature type="domain" description="EF-hand" evidence="1">
    <location>
        <begin position="40"/>
        <end position="70"/>
    </location>
</feature>
<dbReference type="PROSITE" id="PS00018">
    <property type="entry name" value="EF_HAND_1"/>
    <property type="match status" value="2"/>
</dbReference>
<dbReference type="EMBL" id="CP104557">
    <property type="protein sequence ID" value="UXH41938.1"/>
    <property type="molecule type" value="Genomic_DNA"/>
</dbReference>
<name>A0ABY6ARJ8_9PSED</name>
<evidence type="ECO:0000313" key="3">
    <source>
        <dbReference type="Proteomes" id="UP001064504"/>
    </source>
</evidence>
<accession>A0ABY6ARJ8</accession>
<dbReference type="SMART" id="SM00054">
    <property type="entry name" value="EFh"/>
    <property type="match status" value="2"/>
</dbReference>
<organism evidence="2 3">
    <name type="scientific">Pseudomonas promysalinigenes</name>
    <dbReference type="NCBI Taxonomy" id="485898"/>
    <lineage>
        <taxon>Bacteria</taxon>
        <taxon>Pseudomonadati</taxon>
        <taxon>Pseudomonadota</taxon>
        <taxon>Gammaproteobacteria</taxon>
        <taxon>Pseudomonadales</taxon>
        <taxon>Pseudomonadaceae</taxon>
        <taxon>Pseudomonas</taxon>
    </lineage>
</organism>
<dbReference type="InterPro" id="IPR018247">
    <property type="entry name" value="EF_Hand_1_Ca_BS"/>
</dbReference>
<dbReference type="Gene3D" id="1.10.238.10">
    <property type="entry name" value="EF-hand"/>
    <property type="match status" value="1"/>
</dbReference>
<evidence type="ECO:0000259" key="1">
    <source>
        <dbReference type="PROSITE" id="PS50222"/>
    </source>
</evidence>